<evidence type="ECO:0000313" key="20">
    <source>
        <dbReference type="Proteomes" id="UP000308365"/>
    </source>
</evidence>
<evidence type="ECO:0000256" key="14">
    <source>
        <dbReference type="ARBA" id="ARBA00037161"/>
    </source>
</evidence>
<evidence type="ECO:0000256" key="5">
    <source>
        <dbReference type="ARBA" id="ARBA00023040"/>
    </source>
</evidence>
<keyword evidence="10" id="KW-0807">Transducer</keyword>
<protein>
    <recommendedName>
        <fullName evidence="12">Chemerin-like receptor 1</fullName>
    </recommendedName>
    <alternativeName>
        <fullName evidence="13">Chemokine-like receptor 1</fullName>
    </alternativeName>
    <alternativeName>
        <fullName evidence="15">Probable G-protein coupled receptor 33</fullName>
    </alternativeName>
</protein>
<evidence type="ECO:0000256" key="17">
    <source>
        <dbReference type="SAM" id="Phobius"/>
    </source>
</evidence>
<dbReference type="GO" id="GO:0007204">
    <property type="term" value="P:positive regulation of cytosolic calcium ion concentration"/>
    <property type="evidence" value="ECO:0007669"/>
    <property type="project" value="TreeGrafter"/>
</dbReference>
<evidence type="ECO:0000313" key="19">
    <source>
        <dbReference type="EMBL" id="TKC50308.1"/>
    </source>
</evidence>
<keyword evidence="2" id="KW-1003">Cell membrane</keyword>
<dbReference type="PROSITE" id="PS50262">
    <property type="entry name" value="G_PROTEIN_RECEP_F1_2"/>
    <property type="match status" value="1"/>
</dbReference>
<evidence type="ECO:0000256" key="16">
    <source>
        <dbReference type="ARBA" id="ARBA00057460"/>
    </source>
</evidence>
<dbReference type="Proteomes" id="UP000308365">
    <property type="component" value="Unassembled WGS sequence"/>
</dbReference>
<feature type="transmembrane region" description="Helical" evidence="17">
    <location>
        <begin position="176"/>
        <end position="198"/>
    </location>
</feature>
<evidence type="ECO:0000256" key="11">
    <source>
        <dbReference type="ARBA" id="ARBA00025736"/>
    </source>
</evidence>
<evidence type="ECO:0000256" key="1">
    <source>
        <dbReference type="ARBA" id="ARBA00004651"/>
    </source>
</evidence>
<dbReference type="PANTHER" id="PTHR24225:SF5">
    <property type="entry name" value="G-PROTEIN COUPLED RECEPTOR 33-RELATED"/>
    <property type="match status" value="1"/>
</dbReference>
<accession>A0A4U1FK59</accession>
<dbReference type="AlphaFoldDB" id="A0A4U1FK59"/>
<dbReference type="SUPFAM" id="SSF81321">
    <property type="entry name" value="Family A G protein-coupled receptor-like"/>
    <property type="match status" value="1"/>
</dbReference>
<dbReference type="InterPro" id="IPR017452">
    <property type="entry name" value="GPCR_Rhodpsn_7TM"/>
</dbReference>
<sequence>MDEDEKMWSITFIEMENQTGDLKRGQKFLIPIMDVINSNDYLLNVSTLIRNSIHIPTPASKVIVALLFFTSFIIGTITNGFYLWVLKFKMKKTVNTLLYFHLILSYFISTLFLPFLAISYIQENHWSFGMATCKVFNSILSAGMFASVFFLSAISIDRYLLTLHPVWSQLHRTPHWVSSIILGVWILASALSMPYVVFREAHDDHKGRVTCQNNYAVFTNWEGKKMQTLGKWIHVACFSSRFLLGFLLPFLIITFCYERVAKKMKERSLFKSNKPFRVMMTAVISFFVCWMPYHVYQGLILTKNRSLLFQLTLILTVITTSFNAVFSPTLYLFTGENFRKVFKKSVLALFESTFSEDSSGERTQNLNSEADI</sequence>
<comment type="function">
    <text evidence="14">Orphan receptor; could be a chemoattractant receptor.</text>
</comment>
<feature type="domain" description="G-protein coupled receptors family 1 profile" evidence="18">
    <location>
        <begin position="78"/>
        <end position="331"/>
    </location>
</feature>
<dbReference type="Pfam" id="PF00001">
    <property type="entry name" value="7tm_1"/>
    <property type="match status" value="1"/>
</dbReference>
<evidence type="ECO:0000256" key="6">
    <source>
        <dbReference type="ARBA" id="ARBA00023136"/>
    </source>
</evidence>
<evidence type="ECO:0000256" key="10">
    <source>
        <dbReference type="ARBA" id="ARBA00023224"/>
    </source>
</evidence>
<feature type="transmembrane region" description="Helical" evidence="17">
    <location>
        <begin position="62"/>
        <end position="85"/>
    </location>
</feature>
<name>A0A4U1FK59_MONMO</name>
<evidence type="ECO:0000259" key="18">
    <source>
        <dbReference type="PROSITE" id="PS50262"/>
    </source>
</evidence>
<keyword evidence="3 17" id="KW-0812">Transmembrane</keyword>
<keyword evidence="6 17" id="KW-0472">Membrane</keyword>
<evidence type="ECO:0000256" key="13">
    <source>
        <dbReference type="ARBA" id="ARBA00030532"/>
    </source>
</evidence>
<feature type="transmembrane region" description="Helical" evidence="17">
    <location>
        <begin position="278"/>
        <end position="296"/>
    </location>
</feature>
<evidence type="ECO:0000256" key="12">
    <source>
        <dbReference type="ARBA" id="ARBA00026211"/>
    </source>
</evidence>
<dbReference type="Gene3D" id="1.20.1070.10">
    <property type="entry name" value="Rhodopsin 7-helix transmembrane proteins"/>
    <property type="match status" value="1"/>
</dbReference>
<feature type="transmembrane region" description="Helical" evidence="17">
    <location>
        <begin position="97"/>
        <end position="118"/>
    </location>
</feature>
<dbReference type="EMBL" id="RWIC01000088">
    <property type="protein sequence ID" value="TKC50308.1"/>
    <property type="molecule type" value="Genomic_DNA"/>
</dbReference>
<dbReference type="GO" id="GO:0005886">
    <property type="term" value="C:plasma membrane"/>
    <property type="evidence" value="ECO:0007669"/>
    <property type="project" value="UniProtKB-SubCell"/>
</dbReference>
<feature type="transmembrane region" description="Helical" evidence="17">
    <location>
        <begin position="138"/>
        <end position="156"/>
    </location>
</feature>
<keyword evidence="8" id="KW-0675">Receptor</keyword>
<dbReference type="PRINTS" id="PR00526">
    <property type="entry name" value="FMETLEUPHER"/>
</dbReference>
<comment type="caution">
    <text evidence="19">The sequence shown here is derived from an EMBL/GenBank/DDBJ whole genome shotgun (WGS) entry which is preliminary data.</text>
</comment>
<feature type="transmembrane region" description="Helical" evidence="17">
    <location>
        <begin position="232"/>
        <end position="257"/>
    </location>
</feature>
<reference evidence="20" key="1">
    <citation type="journal article" date="2019" name="IScience">
        <title>Narwhal Genome Reveals Long-Term Low Genetic Diversity despite Current Large Abundance Size.</title>
        <authorList>
            <person name="Westbury M.V."/>
            <person name="Petersen B."/>
            <person name="Garde E."/>
            <person name="Heide-Jorgensen M.P."/>
            <person name="Lorenzen E.D."/>
        </authorList>
    </citation>
    <scope>NUCLEOTIDE SEQUENCE [LARGE SCALE GENOMIC DNA]</scope>
</reference>
<comment type="subcellular location">
    <subcellularLocation>
        <location evidence="1">Cell membrane</location>
        <topology evidence="1">Multi-pass membrane protein</topology>
    </subcellularLocation>
</comment>
<keyword evidence="9" id="KW-0325">Glycoprotein</keyword>
<dbReference type="GO" id="GO:0007200">
    <property type="term" value="P:phospholipase C-activating G protein-coupled receptor signaling pathway"/>
    <property type="evidence" value="ECO:0007669"/>
    <property type="project" value="TreeGrafter"/>
</dbReference>
<keyword evidence="5" id="KW-0297">G-protein coupled receptor</keyword>
<evidence type="ECO:0000256" key="4">
    <source>
        <dbReference type="ARBA" id="ARBA00022989"/>
    </source>
</evidence>
<evidence type="ECO:0000256" key="9">
    <source>
        <dbReference type="ARBA" id="ARBA00023180"/>
    </source>
</evidence>
<dbReference type="InterPro" id="IPR000826">
    <property type="entry name" value="Formyl_rcpt-rel"/>
</dbReference>
<dbReference type="GO" id="GO:0004875">
    <property type="term" value="F:complement receptor activity"/>
    <property type="evidence" value="ECO:0007669"/>
    <property type="project" value="TreeGrafter"/>
</dbReference>
<comment type="function">
    <text evidence="16">Receptor for the chemoattractant adipokine chemerin/RARRES2 and for the omega-3 fatty acid derived molecule resolvin E1. Interaction with RARRES2 initiates activation of G proteins G(i)/G(o) and beta-arrestin pathways inducing cellular responses via second messenger pathways such as intracellular calcium mobilization, phosphorylation of MAP kinases MAPK1/MAPK3 (ERK1/2), TYRO3, MAPK14/P38MAPK and PI3K leading to multifunctional effects, like, reduction of immune responses, enhancing of adipogenesis and angionesis. Resolvin E1 down-regulates cytokine production in macrophages by reducing the activation of MAPK1/3 (ERK1/2) and NF-kappa-B. Positively regulates adipogenesis and adipocyte metabolism.</text>
</comment>
<keyword evidence="4 17" id="KW-1133">Transmembrane helix</keyword>
<dbReference type="InterPro" id="IPR000276">
    <property type="entry name" value="GPCR_Rhodpsn"/>
</dbReference>
<evidence type="ECO:0000256" key="8">
    <source>
        <dbReference type="ARBA" id="ARBA00023170"/>
    </source>
</evidence>
<comment type="similarity">
    <text evidence="11">Belongs to the chemokine-like receptor (CMKLR) family.</text>
</comment>
<evidence type="ECO:0000256" key="15">
    <source>
        <dbReference type="ARBA" id="ARBA00039587"/>
    </source>
</evidence>
<dbReference type="FunFam" id="1.20.1070.10:FF:000034">
    <property type="entry name" value="G-protein coupled receptor 1"/>
    <property type="match status" value="1"/>
</dbReference>
<organism evidence="19 20">
    <name type="scientific">Monodon monoceros</name>
    <name type="common">Narwhal</name>
    <name type="synonym">Ceratodon monodon</name>
    <dbReference type="NCBI Taxonomy" id="40151"/>
    <lineage>
        <taxon>Eukaryota</taxon>
        <taxon>Metazoa</taxon>
        <taxon>Chordata</taxon>
        <taxon>Craniata</taxon>
        <taxon>Vertebrata</taxon>
        <taxon>Euteleostomi</taxon>
        <taxon>Mammalia</taxon>
        <taxon>Eutheria</taxon>
        <taxon>Laurasiatheria</taxon>
        <taxon>Artiodactyla</taxon>
        <taxon>Whippomorpha</taxon>
        <taxon>Cetacea</taxon>
        <taxon>Odontoceti</taxon>
        <taxon>Monodontidae</taxon>
        <taxon>Monodon</taxon>
    </lineage>
</organism>
<feature type="transmembrane region" description="Helical" evidence="17">
    <location>
        <begin position="308"/>
        <end position="333"/>
    </location>
</feature>
<gene>
    <name evidence="19" type="ORF">EI555_017970</name>
</gene>
<dbReference type="GO" id="GO:0006954">
    <property type="term" value="P:inflammatory response"/>
    <property type="evidence" value="ECO:0007669"/>
    <property type="project" value="TreeGrafter"/>
</dbReference>
<proteinExistence type="inferred from homology"/>
<keyword evidence="7" id="KW-1015">Disulfide bond</keyword>
<evidence type="ECO:0000256" key="7">
    <source>
        <dbReference type="ARBA" id="ARBA00023157"/>
    </source>
</evidence>
<dbReference type="PRINTS" id="PR00237">
    <property type="entry name" value="GPCRRHODOPSN"/>
</dbReference>
<dbReference type="PANTHER" id="PTHR24225">
    <property type="entry name" value="CHEMOTACTIC RECEPTOR"/>
    <property type="match status" value="1"/>
</dbReference>
<evidence type="ECO:0000256" key="3">
    <source>
        <dbReference type="ARBA" id="ARBA00022692"/>
    </source>
</evidence>
<evidence type="ECO:0000256" key="2">
    <source>
        <dbReference type="ARBA" id="ARBA00022475"/>
    </source>
</evidence>
<dbReference type="GO" id="GO:0004930">
    <property type="term" value="F:G protein-coupled receptor activity"/>
    <property type="evidence" value="ECO:0007669"/>
    <property type="project" value="UniProtKB-KW"/>
</dbReference>